<dbReference type="InterPro" id="IPR002937">
    <property type="entry name" value="Amino_oxidase"/>
</dbReference>
<dbReference type="GO" id="GO:0016117">
    <property type="term" value="P:carotenoid biosynthetic process"/>
    <property type="evidence" value="ECO:0007669"/>
    <property type="project" value="UniProtKB-KW"/>
</dbReference>
<dbReference type="SUPFAM" id="SSF51905">
    <property type="entry name" value="FAD/NAD(P)-binding domain"/>
    <property type="match status" value="1"/>
</dbReference>
<dbReference type="GO" id="GO:0016491">
    <property type="term" value="F:oxidoreductase activity"/>
    <property type="evidence" value="ECO:0007669"/>
    <property type="project" value="UniProtKB-KW"/>
</dbReference>
<dbReference type="Gene3D" id="3.50.50.60">
    <property type="entry name" value="FAD/NAD(P)-binding domain"/>
    <property type="match status" value="2"/>
</dbReference>
<keyword evidence="8" id="KW-1185">Reference proteome</keyword>
<reference evidence="7 8" key="1">
    <citation type="submission" date="2018-03" db="EMBL/GenBank/DDBJ databases">
        <title>Genomic Encyclopedia of Archaeal and Bacterial Type Strains, Phase II (KMG-II): from individual species to whole genera.</title>
        <authorList>
            <person name="Goeker M."/>
        </authorList>
    </citation>
    <scope>NUCLEOTIDE SEQUENCE [LARGE SCALE GENOMIC DNA]</scope>
    <source>
        <strain evidence="7 8">DSM 100214</strain>
    </source>
</reference>
<name>A0A2V3PVU0_9BACT</name>
<dbReference type="AlphaFoldDB" id="A0A2V3PVU0"/>
<dbReference type="InterPro" id="IPR014105">
    <property type="entry name" value="Carotenoid/retinoid_OxRdtase"/>
</dbReference>
<evidence type="ECO:0000256" key="3">
    <source>
        <dbReference type="ARBA" id="ARBA00022746"/>
    </source>
</evidence>
<evidence type="ECO:0000313" key="7">
    <source>
        <dbReference type="EMBL" id="PXV68198.1"/>
    </source>
</evidence>
<sequence>MKKIIIIGSGFSSLSAACYLGKEGYQVTVLEKNEMIGGRARQLKTQGFTFDMGPTFYWMPDIFDSFFADFNKKTSDYYKLIRLDPGYEVYFGKNDSLSISADLNKIYQLFEKVEAGSSKFLQKYLKEAHFNYDVAINKVVYKPGKSIFELIMPATAMRMFQFLQSISHKIRKGVKSPKLRQILEFPVLFLGAKPSKTPAFYCFMNHADMVLGTWHIQGGMFELVKAMKQLAESYGVTIKTNSAVEKINVENDLTTGVTVDGVFYPADLVISGADYQHTEKLLENKYRNYSQEYWKQRVFAPSALMYYVAFDNKLENVSHHTLFFDSNFEIHASQIYDKAVWPDNPLFYASFPSITDTSFAPEGKEAAIFLIPIAPGLKDSEEIRQQYFDKIIERLERLTNQSVKESILFYESFTTSDFVRDYNAYKGNAYGLSNILLQTAFLKPKMQNRKVRNLFYTGQLTVPGPGVPPAIISGKIVSELANSYLKETGYGKTI</sequence>
<dbReference type="InterPro" id="IPR036188">
    <property type="entry name" value="FAD/NAD-bd_sf"/>
</dbReference>
<dbReference type="PROSITE" id="PS51257">
    <property type="entry name" value="PROKAR_LIPOPROTEIN"/>
    <property type="match status" value="1"/>
</dbReference>
<dbReference type="Pfam" id="PF01593">
    <property type="entry name" value="Amino_oxidase"/>
    <property type="match status" value="1"/>
</dbReference>
<proteinExistence type="inferred from homology"/>
<evidence type="ECO:0000256" key="5">
    <source>
        <dbReference type="RuleBase" id="RU362075"/>
    </source>
</evidence>
<dbReference type="OrthoDB" id="9774675at2"/>
<accession>A0A2V3PVU0</accession>
<keyword evidence="3 5" id="KW-0125">Carotenoid biosynthesis</keyword>
<comment type="caution">
    <text evidence="7">The sequence shown here is derived from an EMBL/GenBank/DDBJ whole genome shotgun (WGS) entry which is preliminary data.</text>
</comment>
<evidence type="ECO:0000313" key="8">
    <source>
        <dbReference type="Proteomes" id="UP000247973"/>
    </source>
</evidence>
<dbReference type="PANTHER" id="PTHR43734:SF1">
    <property type="entry name" value="PHYTOENE DESATURASE"/>
    <property type="match status" value="1"/>
</dbReference>
<dbReference type="NCBIfam" id="TIGR02734">
    <property type="entry name" value="crtI_fam"/>
    <property type="match status" value="1"/>
</dbReference>
<evidence type="ECO:0000256" key="4">
    <source>
        <dbReference type="ARBA" id="ARBA00023002"/>
    </source>
</evidence>
<dbReference type="EMBL" id="QICL01000002">
    <property type="protein sequence ID" value="PXV68198.1"/>
    <property type="molecule type" value="Genomic_DNA"/>
</dbReference>
<evidence type="ECO:0000259" key="6">
    <source>
        <dbReference type="Pfam" id="PF01593"/>
    </source>
</evidence>
<evidence type="ECO:0000256" key="2">
    <source>
        <dbReference type="ARBA" id="ARBA00006046"/>
    </source>
</evidence>
<evidence type="ECO:0000256" key="1">
    <source>
        <dbReference type="ARBA" id="ARBA00004829"/>
    </source>
</evidence>
<protein>
    <submittedName>
        <fullName evidence="7">Phytoene desaturase</fullName>
    </submittedName>
</protein>
<dbReference type="RefSeq" id="WP_110309476.1">
    <property type="nucleotide sequence ID" value="NZ_QICL01000002.1"/>
</dbReference>
<organism evidence="7 8">
    <name type="scientific">Dysgonomonas alginatilytica</name>
    <dbReference type="NCBI Taxonomy" id="1605892"/>
    <lineage>
        <taxon>Bacteria</taxon>
        <taxon>Pseudomonadati</taxon>
        <taxon>Bacteroidota</taxon>
        <taxon>Bacteroidia</taxon>
        <taxon>Bacteroidales</taxon>
        <taxon>Dysgonomonadaceae</taxon>
        <taxon>Dysgonomonas</taxon>
    </lineage>
</organism>
<dbReference type="Proteomes" id="UP000247973">
    <property type="component" value="Unassembled WGS sequence"/>
</dbReference>
<comment type="similarity">
    <text evidence="2 5">Belongs to the carotenoid/retinoid oxidoreductase family.</text>
</comment>
<gene>
    <name evidence="7" type="ORF">CLV62_102230</name>
</gene>
<dbReference type="PANTHER" id="PTHR43734">
    <property type="entry name" value="PHYTOENE DESATURASE"/>
    <property type="match status" value="1"/>
</dbReference>
<comment type="pathway">
    <text evidence="1 5">Carotenoid biosynthesis.</text>
</comment>
<keyword evidence="4 5" id="KW-0560">Oxidoreductase</keyword>
<feature type="domain" description="Amine oxidase" evidence="6">
    <location>
        <begin position="14"/>
        <end position="479"/>
    </location>
</feature>